<feature type="coiled-coil region" evidence="1">
    <location>
        <begin position="141"/>
        <end position="175"/>
    </location>
</feature>
<evidence type="ECO:0000313" key="2">
    <source>
        <dbReference type="EMBL" id="MED6160762.1"/>
    </source>
</evidence>
<dbReference type="EMBL" id="JASCZI010121243">
    <property type="protein sequence ID" value="MED6160762.1"/>
    <property type="molecule type" value="Genomic_DNA"/>
</dbReference>
<evidence type="ECO:0000313" key="3">
    <source>
        <dbReference type="Proteomes" id="UP001341840"/>
    </source>
</evidence>
<reference evidence="2 3" key="1">
    <citation type="journal article" date="2023" name="Plants (Basel)">
        <title>Bridging the Gap: Combining Genomics and Transcriptomics Approaches to Understand Stylosanthes scabra, an Orphan Legume from the Brazilian Caatinga.</title>
        <authorList>
            <person name="Ferreira-Neto J.R.C."/>
            <person name="da Silva M.D."/>
            <person name="Binneck E."/>
            <person name="de Melo N.F."/>
            <person name="da Silva R.H."/>
            <person name="de Melo A.L.T.M."/>
            <person name="Pandolfi V."/>
            <person name="Bustamante F.O."/>
            <person name="Brasileiro-Vidal A.C."/>
            <person name="Benko-Iseppon A.M."/>
        </authorList>
    </citation>
    <scope>NUCLEOTIDE SEQUENCE [LARGE SCALE GENOMIC DNA]</scope>
    <source>
        <tissue evidence="2">Leaves</tissue>
    </source>
</reference>
<feature type="coiled-coil region" evidence="1">
    <location>
        <begin position="65"/>
        <end position="92"/>
    </location>
</feature>
<dbReference type="PANTHER" id="PTHR45958:SF5">
    <property type="entry name" value="RING-TYPE E3 UBIQUITIN TRANSFERASE"/>
    <property type="match status" value="1"/>
</dbReference>
<protein>
    <submittedName>
        <fullName evidence="2">Uncharacterized protein</fullName>
    </submittedName>
</protein>
<proteinExistence type="predicted"/>
<dbReference type="InterPro" id="IPR036537">
    <property type="entry name" value="Adaptor_Cbl_N_dom_sf"/>
</dbReference>
<sequence length="178" mass="20048">MMVLDVLNSGPTSEAISQIIETIVDFLYYASDVLVKKDSFKELSAYLERISPILKALKKGKVSDSEKFNQAIEILSRKVRDAKQLAEECSKKNKLCENMLAAEFKAAIAEEEILEKIESGIHEKNVDRCYANDLLVLIADAVGITNEKSTMKKELEEFKSEIENAKLRKDLAEAIQMD</sequence>
<dbReference type="PANTHER" id="PTHR45958">
    <property type="entry name" value="RING-TYPE E3 UBIQUITIN TRANSFERASE"/>
    <property type="match status" value="1"/>
</dbReference>
<dbReference type="InterPro" id="IPR052608">
    <property type="entry name" value="U-box_domain_protein"/>
</dbReference>
<keyword evidence="3" id="KW-1185">Reference proteome</keyword>
<comment type="caution">
    <text evidence="2">The sequence shown here is derived from an EMBL/GenBank/DDBJ whole genome shotgun (WGS) entry which is preliminary data.</text>
</comment>
<dbReference type="Gene3D" id="1.20.930.20">
    <property type="entry name" value="Adaptor protein Cbl, N-terminal domain"/>
    <property type="match status" value="1"/>
</dbReference>
<organism evidence="2 3">
    <name type="scientific">Stylosanthes scabra</name>
    <dbReference type="NCBI Taxonomy" id="79078"/>
    <lineage>
        <taxon>Eukaryota</taxon>
        <taxon>Viridiplantae</taxon>
        <taxon>Streptophyta</taxon>
        <taxon>Embryophyta</taxon>
        <taxon>Tracheophyta</taxon>
        <taxon>Spermatophyta</taxon>
        <taxon>Magnoliopsida</taxon>
        <taxon>eudicotyledons</taxon>
        <taxon>Gunneridae</taxon>
        <taxon>Pentapetalae</taxon>
        <taxon>rosids</taxon>
        <taxon>fabids</taxon>
        <taxon>Fabales</taxon>
        <taxon>Fabaceae</taxon>
        <taxon>Papilionoideae</taxon>
        <taxon>50 kb inversion clade</taxon>
        <taxon>dalbergioids sensu lato</taxon>
        <taxon>Dalbergieae</taxon>
        <taxon>Pterocarpus clade</taxon>
        <taxon>Stylosanthes</taxon>
    </lineage>
</organism>
<accession>A0ABU6UHI6</accession>
<evidence type="ECO:0000256" key="1">
    <source>
        <dbReference type="SAM" id="Coils"/>
    </source>
</evidence>
<keyword evidence="1" id="KW-0175">Coiled coil</keyword>
<name>A0ABU6UHI6_9FABA</name>
<gene>
    <name evidence="2" type="ORF">PIB30_054395</name>
</gene>
<dbReference type="Proteomes" id="UP001341840">
    <property type="component" value="Unassembled WGS sequence"/>
</dbReference>